<evidence type="ECO:0000313" key="1">
    <source>
        <dbReference type="Proteomes" id="UP000095286"/>
    </source>
</evidence>
<evidence type="ECO:0000313" key="2">
    <source>
        <dbReference type="WBParaSite" id="RSKR_0000681300.1"/>
    </source>
</evidence>
<proteinExistence type="predicted"/>
<accession>A0AC35U2G3</accession>
<organism evidence="1 2">
    <name type="scientific">Rhabditophanes sp. KR3021</name>
    <dbReference type="NCBI Taxonomy" id="114890"/>
    <lineage>
        <taxon>Eukaryota</taxon>
        <taxon>Metazoa</taxon>
        <taxon>Ecdysozoa</taxon>
        <taxon>Nematoda</taxon>
        <taxon>Chromadorea</taxon>
        <taxon>Rhabditida</taxon>
        <taxon>Tylenchina</taxon>
        <taxon>Panagrolaimomorpha</taxon>
        <taxon>Strongyloidoidea</taxon>
        <taxon>Alloionematidae</taxon>
        <taxon>Rhabditophanes</taxon>
    </lineage>
</organism>
<name>A0AC35U2G3_9BILA</name>
<protein>
    <submittedName>
        <fullName evidence="2">Tyrosine-protein phosphatase domain-containing protein</fullName>
    </submittedName>
</protein>
<dbReference type="WBParaSite" id="RSKR_0000681300.1">
    <property type="protein sequence ID" value="RSKR_0000681300.1"/>
    <property type="gene ID" value="RSKR_0000681300"/>
</dbReference>
<sequence length="151" mass="17600">MFTEEYAGIRPVSCAHMSKVEFDAHMPLHRYKDIICLDKTKVNLTILPGNQTYIHGSFINSPGLKLPLIAMQSPLNESIIEFWRCVIQEKVLCIVKLCQTVENGNRNAFNIGPKKKGYNLTSNPFMLRIYLHLQSNVKKYRRIQQIHRHFR</sequence>
<dbReference type="Proteomes" id="UP000095286">
    <property type="component" value="Unplaced"/>
</dbReference>
<reference evidence="2" key="1">
    <citation type="submission" date="2016-11" db="UniProtKB">
        <authorList>
            <consortium name="WormBaseParasite"/>
        </authorList>
    </citation>
    <scope>IDENTIFICATION</scope>
    <source>
        <strain evidence="2">KR3021</strain>
    </source>
</reference>